<evidence type="ECO:0000256" key="4">
    <source>
        <dbReference type="ARBA" id="ARBA00023002"/>
    </source>
</evidence>
<evidence type="ECO:0000256" key="5">
    <source>
        <dbReference type="RuleBase" id="RU361277"/>
    </source>
</evidence>
<dbReference type="SUPFAM" id="SSF51735">
    <property type="entry name" value="NAD(P)-binding Rossmann-fold domains"/>
    <property type="match status" value="1"/>
</dbReference>
<keyword evidence="8" id="KW-1185">Reference proteome</keyword>
<dbReference type="InterPro" id="IPR036291">
    <property type="entry name" value="NAD(P)-bd_dom_sf"/>
</dbReference>
<dbReference type="GO" id="GO:0016616">
    <property type="term" value="F:oxidoreductase activity, acting on the CH-OH group of donors, NAD or NADP as acceptor"/>
    <property type="evidence" value="ECO:0007669"/>
    <property type="project" value="InterPro"/>
</dbReference>
<comment type="cofactor">
    <cofactor evidence="1 5">
        <name>Zn(2+)</name>
        <dbReference type="ChEBI" id="CHEBI:29105"/>
    </cofactor>
</comment>
<comment type="caution">
    <text evidence="7">The sequence shown here is derived from an EMBL/GenBank/DDBJ whole genome shotgun (WGS) entry which is preliminary data.</text>
</comment>
<dbReference type="CDD" id="cd05283">
    <property type="entry name" value="CAD1"/>
    <property type="match status" value="1"/>
</dbReference>
<proteinExistence type="inferred from homology"/>
<dbReference type="OrthoDB" id="1879366at2759"/>
<dbReference type="InterPro" id="IPR013154">
    <property type="entry name" value="ADH-like_N"/>
</dbReference>
<dbReference type="AlphaFoldDB" id="A0A8H6S1G8"/>
<keyword evidence="2 5" id="KW-0479">Metal-binding</keyword>
<sequence>MSGNIEYTVFKGSADGTVVQATTTRAPPAAKEVLLRITHSGICGTDEHYIHTDMALGHEGIGVVEQIGSGVSNVSVGDIVGWGYTHKTCGKCESCLRGHDQYCIDKEEYASHDLHQGSFGTHAIWDEDFVYKIPAGLELETAAPLMCAGATIFNIIECYNVRPTDRVAVVGMGGLGHLAIQFLAKMGCDTVVFSATDAKREEAMRLGATEFVVTQNVEKFEGVAPVDHFIITTSAALNLHPYLSVLKPEAKIYPTTVTGDDLPVPIMPLIARGISIQGTAGANRGVYYRMLDFAKRNNIRAIVERFPMTLDGVHEGMRKLREGRMRYRAVLVAE</sequence>
<reference evidence="7" key="1">
    <citation type="submission" date="2020-05" db="EMBL/GenBank/DDBJ databases">
        <title>Mycena genomes resolve the evolution of fungal bioluminescence.</title>
        <authorList>
            <person name="Tsai I.J."/>
        </authorList>
    </citation>
    <scope>NUCLEOTIDE SEQUENCE</scope>
    <source>
        <strain evidence="7">110903Hualien_Pintung</strain>
    </source>
</reference>
<dbReference type="PANTHER" id="PTHR42683">
    <property type="entry name" value="ALDEHYDE REDUCTASE"/>
    <property type="match status" value="1"/>
</dbReference>
<accession>A0A8H6S1G8</accession>
<dbReference type="SUPFAM" id="SSF50129">
    <property type="entry name" value="GroES-like"/>
    <property type="match status" value="1"/>
</dbReference>
<dbReference type="InterPro" id="IPR002328">
    <property type="entry name" value="ADH_Zn_CS"/>
</dbReference>
<dbReference type="FunFam" id="3.40.50.720:FF:000022">
    <property type="entry name" value="Cinnamyl alcohol dehydrogenase"/>
    <property type="match status" value="1"/>
</dbReference>
<dbReference type="Gene3D" id="3.90.180.10">
    <property type="entry name" value="Medium-chain alcohol dehydrogenases, catalytic domain"/>
    <property type="match status" value="1"/>
</dbReference>
<dbReference type="Pfam" id="PF08240">
    <property type="entry name" value="ADH_N"/>
    <property type="match status" value="1"/>
</dbReference>
<dbReference type="GO" id="GO:0008270">
    <property type="term" value="F:zinc ion binding"/>
    <property type="evidence" value="ECO:0007669"/>
    <property type="project" value="InterPro"/>
</dbReference>
<protein>
    <recommendedName>
        <fullName evidence="6">Enoyl reductase (ER) domain-containing protein</fullName>
    </recommendedName>
</protein>
<dbReference type="InterPro" id="IPR013149">
    <property type="entry name" value="ADH-like_C"/>
</dbReference>
<dbReference type="Proteomes" id="UP000613580">
    <property type="component" value="Unassembled WGS sequence"/>
</dbReference>
<dbReference type="InterPro" id="IPR047109">
    <property type="entry name" value="CAD-like"/>
</dbReference>
<dbReference type="SMART" id="SM00829">
    <property type="entry name" value="PKS_ER"/>
    <property type="match status" value="1"/>
</dbReference>
<dbReference type="Pfam" id="PF00107">
    <property type="entry name" value="ADH_zinc_N"/>
    <property type="match status" value="1"/>
</dbReference>
<evidence type="ECO:0000256" key="3">
    <source>
        <dbReference type="ARBA" id="ARBA00022833"/>
    </source>
</evidence>
<evidence type="ECO:0000313" key="7">
    <source>
        <dbReference type="EMBL" id="KAF7289570.1"/>
    </source>
</evidence>
<dbReference type="Gene3D" id="3.40.50.720">
    <property type="entry name" value="NAD(P)-binding Rossmann-like Domain"/>
    <property type="match status" value="1"/>
</dbReference>
<comment type="similarity">
    <text evidence="5">Belongs to the zinc-containing alcohol dehydrogenase family.</text>
</comment>
<evidence type="ECO:0000256" key="2">
    <source>
        <dbReference type="ARBA" id="ARBA00022723"/>
    </source>
</evidence>
<evidence type="ECO:0000313" key="8">
    <source>
        <dbReference type="Proteomes" id="UP000613580"/>
    </source>
</evidence>
<gene>
    <name evidence="7" type="ORF">HMN09_01319000</name>
</gene>
<dbReference type="PROSITE" id="PS00059">
    <property type="entry name" value="ADH_ZINC"/>
    <property type="match status" value="1"/>
</dbReference>
<dbReference type="EMBL" id="JACAZE010000028">
    <property type="protein sequence ID" value="KAF7289570.1"/>
    <property type="molecule type" value="Genomic_DNA"/>
</dbReference>
<evidence type="ECO:0000259" key="6">
    <source>
        <dbReference type="SMART" id="SM00829"/>
    </source>
</evidence>
<keyword evidence="4" id="KW-0560">Oxidoreductase</keyword>
<organism evidence="7 8">
    <name type="scientific">Mycena chlorophos</name>
    <name type="common">Agaric fungus</name>
    <name type="synonym">Agaricus chlorophos</name>
    <dbReference type="NCBI Taxonomy" id="658473"/>
    <lineage>
        <taxon>Eukaryota</taxon>
        <taxon>Fungi</taxon>
        <taxon>Dikarya</taxon>
        <taxon>Basidiomycota</taxon>
        <taxon>Agaricomycotina</taxon>
        <taxon>Agaricomycetes</taxon>
        <taxon>Agaricomycetidae</taxon>
        <taxon>Agaricales</taxon>
        <taxon>Marasmiineae</taxon>
        <taxon>Mycenaceae</taxon>
        <taxon>Mycena</taxon>
    </lineage>
</organism>
<dbReference type="InterPro" id="IPR020843">
    <property type="entry name" value="ER"/>
</dbReference>
<keyword evidence="3 5" id="KW-0862">Zinc</keyword>
<dbReference type="InterPro" id="IPR011032">
    <property type="entry name" value="GroES-like_sf"/>
</dbReference>
<feature type="domain" description="Enoyl reductase (ER)" evidence="6">
    <location>
        <begin position="12"/>
        <end position="331"/>
    </location>
</feature>
<evidence type="ECO:0000256" key="1">
    <source>
        <dbReference type="ARBA" id="ARBA00001947"/>
    </source>
</evidence>
<name>A0A8H6S1G8_MYCCL</name>